<dbReference type="RefSeq" id="WP_053940208.1">
    <property type="nucleotide sequence ID" value="NZ_CP009253.1"/>
</dbReference>
<evidence type="ECO:0000313" key="9">
    <source>
        <dbReference type="Proteomes" id="UP000066321"/>
    </source>
</evidence>
<dbReference type="EMBL" id="CP009253">
    <property type="protein sequence ID" value="ALD15200.1"/>
    <property type="molecule type" value="Genomic_DNA"/>
</dbReference>
<dbReference type="Gene3D" id="1.10.8.540">
    <property type="entry name" value="FHIPEP family, domain 3"/>
    <property type="match status" value="1"/>
</dbReference>
<gene>
    <name evidence="7" type="primary">flhA</name>
    <name evidence="8" type="ORF">IX46_01270</name>
</gene>
<feature type="transmembrane region" description="Helical" evidence="7">
    <location>
        <begin position="209"/>
        <end position="231"/>
    </location>
</feature>
<reference evidence="8 9" key="1">
    <citation type="journal article" date="2015" name="J Genomics">
        <title>Whole Genome Sequence of the Soybean Aphid Endosymbiont Buchnera aphidicola and Genetic Differentiation among Biotype-Specific Strains.</title>
        <authorList>
            <person name="Cassone B.J."/>
            <person name="Wenger J.A."/>
            <person name="Michel A.P."/>
        </authorList>
    </citation>
    <scope>NUCLEOTIDE SEQUENCE [LARGE SCALE GENOMIC DNA]</scope>
    <source>
        <strain evidence="8 9">BAg</strain>
    </source>
</reference>
<dbReference type="PANTHER" id="PTHR30161">
    <property type="entry name" value="FLAGELLAR EXPORT PROTEIN, MEMBRANE FLHA SUBUNIT-RELATED"/>
    <property type="match status" value="1"/>
</dbReference>
<keyword evidence="6 7" id="KW-0472">Membrane</keyword>
<evidence type="ECO:0000313" key="8">
    <source>
        <dbReference type="EMBL" id="ALD15200.1"/>
    </source>
</evidence>
<keyword evidence="7" id="KW-1006">Bacterial flagellum protein export</keyword>
<keyword evidence="4 7" id="KW-0812">Transmembrane</keyword>
<dbReference type="KEGG" id="baph:IX46_01270"/>
<dbReference type="Gene3D" id="3.40.50.12790">
    <property type="entry name" value="FHIPEP family, domain 4"/>
    <property type="match status" value="1"/>
</dbReference>
<proteinExistence type="inferred from homology"/>
<evidence type="ECO:0000256" key="4">
    <source>
        <dbReference type="ARBA" id="ARBA00022692"/>
    </source>
</evidence>
<feature type="transmembrane region" description="Helical" evidence="7">
    <location>
        <begin position="251"/>
        <end position="273"/>
    </location>
</feature>
<feature type="transmembrane region" description="Helical" evidence="7">
    <location>
        <begin position="117"/>
        <end position="140"/>
    </location>
</feature>
<dbReference type="Proteomes" id="UP000066321">
    <property type="component" value="Chromosome"/>
</dbReference>
<organism evidence="8 9">
    <name type="scientific">Buchnera aphidicola</name>
    <name type="common">Aphis glycines</name>
    <dbReference type="NCBI Taxonomy" id="1265350"/>
    <lineage>
        <taxon>Bacteria</taxon>
        <taxon>Pseudomonadati</taxon>
        <taxon>Pseudomonadota</taxon>
        <taxon>Gammaproteobacteria</taxon>
        <taxon>Enterobacterales</taxon>
        <taxon>Erwiniaceae</taxon>
        <taxon>Buchnera</taxon>
    </lineage>
</organism>
<dbReference type="Gene3D" id="3.40.30.60">
    <property type="entry name" value="FHIPEP family, domain 1"/>
    <property type="match status" value="1"/>
</dbReference>
<dbReference type="PRINTS" id="PR00949">
    <property type="entry name" value="TYPE3IMAPROT"/>
</dbReference>
<dbReference type="GO" id="GO:0005886">
    <property type="term" value="C:plasma membrane"/>
    <property type="evidence" value="ECO:0007669"/>
    <property type="project" value="UniProtKB-SubCell"/>
</dbReference>
<feature type="transmembrane region" description="Helical" evidence="7">
    <location>
        <begin position="21"/>
        <end position="40"/>
    </location>
</feature>
<dbReference type="InterPro" id="IPR006301">
    <property type="entry name" value="FlhA"/>
</dbReference>
<evidence type="ECO:0000256" key="6">
    <source>
        <dbReference type="ARBA" id="ARBA00023136"/>
    </source>
</evidence>
<accession>A0A0M3RSB3</accession>
<keyword evidence="8" id="KW-0969">Cilium</keyword>
<dbReference type="PATRIC" id="fig|1265350.3.peg.240"/>
<dbReference type="InterPro" id="IPR042193">
    <property type="entry name" value="FHIPEP_3"/>
</dbReference>
<keyword evidence="8" id="KW-0966">Cell projection</keyword>
<dbReference type="GO" id="GO:0044780">
    <property type="term" value="P:bacterial-type flagellum assembly"/>
    <property type="evidence" value="ECO:0007669"/>
    <property type="project" value="InterPro"/>
</dbReference>
<dbReference type="Pfam" id="PF00771">
    <property type="entry name" value="FHIPEP"/>
    <property type="match status" value="1"/>
</dbReference>
<evidence type="ECO:0000256" key="3">
    <source>
        <dbReference type="ARBA" id="ARBA00022475"/>
    </source>
</evidence>
<evidence type="ECO:0000256" key="7">
    <source>
        <dbReference type="RuleBase" id="RU364093"/>
    </source>
</evidence>
<dbReference type="InterPro" id="IPR025505">
    <property type="entry name" value="FHIPEP_CS"/>
</dbReference>
<dbReference type="NCBIfam" id="TIGR01398">
    <property type="entry name" value="FlhA"/>
    <property type="match status" value="1"/>
</dbReference>
<dbReference type="InterPro" id="IPR001712">
    <property type="entry name" value="T3SS_FHIPEP"/>
</dbReference>
<comment type="function">
    <text evidence="7">Required for formation of the rod structure of the flagellar apparatus. Together with FliI and FliH, may constitute the export apparatus of flagellin.</text>
</comment>
<keyword evidence="7" id="KW-1005">Bacterial flagellum biogenesis</keyword>
<protein>
    <recommendedName>
        <fullName evidence="7">Flagellar biosynthesis protein FlhA</fullName>
    </recommendedName>
</protein>
<dbReference type="OrthoDB" id="9759185at2"/>
<keyword evidence="7" id="KW-0813">Transport</keyword>
<keyword evidence="5 7" id="KW-1133">Transmembrane helix</keyword>
<dbReference type="AlphaFoldDB" id="A0A0M3RSB3"/>
<comment type="subcellular location">
    <subcellularLocation>
        <location evidence="1 7">Cell membrane</location>
        <topology evidence="1 7">Multi-pass membrane protein</topology>
    </subcellularLocation>
</comment>
<feature type="transmembrane region" description="Helical" evidence="7">
    <location>
        <begin position="46"/>
        <end position="65"/>
    </location>
</feature>
<dbReference type="GO" id="GO:0009306">
    <property type="term" value="P:protein secretion"/>
    <property type="evidence" value="ECO:0007669"/>
    <property type="project" value="InterPro"/>
</dbReference>
<evidence type="ECO:0000256" key="1">
    <source>
        <dbReference type="ARBA" id="ARBA00004651"/>
    </source>
</evidence>
<dbReference type="PIRSF" id="PIRSF005419">
    <property type="entry name" value="FlhA"/>
    <property type="match status" value="1"/>
</dbReference>
<evidence type="ECO:0000256" key="5">
    <source>
        <dbReference type="ARBA" id="ARBA00022989"/>
    </source>
</evidence>
<evidence type="ECO:0000256" key="2">
    <source>
        <dbReference type="ARBA" id="ARBA00008835"/>
    </source>
</evidence>
<comment type="similarity">
    <text evidence="2 7">Belongs to the FHIPEP (flagella/HR/invasion proteins export pore) family.</text>
</comment>
<dbReference type="PANTHER" id="PTHR30161:SF1">
    <property type="entry name" value="FLAGELLAR BIOSYNTHESIS PROTEIN FLHA-RELATED"/>
    <property type="match status" value="1"/>
</dbReference>
<dbReference type="InterPro" id="IPR042194">
    <property type="entry name" value="FHIPEP_1"/>
</dbReference>
<keyword evidence="3 7" id="KW-1003">Cell membrane</keyword>
<dbReference type="STRING" id="1265350.IX46_01270"/>
<sequence length="697" mass="77408">MINFSSIFRIIKNFKNTQWKVLAGPILILIILSMMVLPLAPFILDIFFTFNIALSIIILLVSMFTRKTLDFAAFPTILLFSTLLRLALNVASTRVIFLNGHTGTDSAGRVIESFGHFLVGGNFAIGIVVFIILVIINFMVITKGAGRIAEVGARFILDAMPGKQMAIDADLNASLIGEAEAKKRRLQITQEADFYGSMDGASKFVRGDAIAGILIMFLNIFGGLIIGVFQHNMLLTKAAEVYTLLTIGDGLVAQIPALVISTAAGVIVTRVSTNQNVGEQMISQLFCNSQVILLSAIVLGILGLVPGMPNIVFLIFTILLLFLAWQLNRKKHIFNNDVLSDSTNQNKPILNSTVEASWNDVELEDPIRIEIGLNLVPMLDVKKSGDLLEKIRIVRKKIAKEIGFLPPLVHIKNNMNLTKNSYRIFIKGIEIGNGECLYGKLMAISTGQEIESLPFKAVNEPAFGLSGYWIDTSFKMEAEKKGYSVVDSSSIIATHLNFLISQNINELFGRYETQQLLNRVNSEIPKLTEDLIPNVIDLTTLHKILKNLILEKVPIKDMRTILETLSEHAINQKDANELTSIIRISLSKIIIQKLFYKKNTIEVMVLESNLEKLLMDSVKGEKINIEPGLSEILLSKTKKAIEQQKSIKAPVVLLVPHILRLFLSRFLRIHFSELTVLSELEITSINNIKVTNIIGST</sequence>
<feature type="transmembrane region" description="Helical" evidence="7">
    <location>
        <begin position="77"/>
        <end position="97"/>
    </location>
</feature>
<keyword evidence="8" id="KW-0282">Flagellum</keyword>
<dbReference type="PROSITE" id="PS00994">
    <property type="entry name" value="FHIPEP"/>
    <property type="match status" value="1"/>
</dbReference>
<keyword evidence="7" id="KW-0653">Protein transport</keyword>
<name>A0A0M3RSB3_9GAMM</name>
<feature type="transmembrane region" description="Helical" evidence="7">
    <location>
        <begin position="285"/>
        <end position="305"/>
    </location>
</feature>
<dbReference type="InterPro" id="IPR042196">
    <property type="entry name" value="FHIPEP_4"/>
</dbReference>